<dbReference type="PANTHER" id="PTHR30535:SF34">
    <property type="entry name" value="MOLYBDATE-BINDING PROTEIN MOLA"/>
    <property type="match status" value="1"/>
</dbReference>
<dbReference type="EMBL" id="DXFW01000016">
    <property type="protein sequence ID" value="HIX05578.1"/>
    <property type="molecule type" value="Genomic_DNA"/>
</dbReference>
<protein>
    <submittedName>
        <fullName evidence="5">ABC transporter substrate-binding protein</fullName>
    </submittedName>
</protein>
<feature type="compositionally biased region" description="Low complexity" evidence="2">
    <location>
        <begin position="32"/>
        <end position="45"/>
    </location>
</feature>
<feature type="domain" description="Fe/B12 periplasmic-binding" evidence="4">
    <location>
        <begin position="65"/>
        <end position="319"/>
    </location>
</feature>
<dbReference type="Gene3D" id="3.40.50.1980">
    <property type="entry name" value="Nitrogenase molybdenum iron protein domain"/>
    <property type="match status" value="2"/>
</dbReference>
<dbReference type="Proteomes" id="UP000824193">
    <property type="component" value="Unassembled WGS sequence"/>
</dbReference>
<accession>A0A9D1V3U5</accession>
<evidence type="ECO:0000313" key="5">
    <source>
        <dbReference type="EMBL" id="HIX05578.1"/>
    </source>
</evidence>
<keyword evidence="3" id="KW-0732">Signal</keyword>
<organism evidence="5 6">
    <name type="scientific">Candidatus Allofournierella pullicola</name>
    <dbReference type="NCBI Taxonomy" id="2838596"/>
    <lineage>
        <taxon>Bacteria</taxon>
        <taxon>Bacillati</taxon>
        <taxon>Bacillota</taxon>
        <taxon>Clostridia</taxon>
        <taxon>Eubacteriales</taxon>
        <taxon>Oscillospiraceae</taxon>
        <taxon>Allofournierella</taxon>
    </lineage>
</organism>
<comment type="similarity">
    <text evidence="1">Belongs to the bacterial solute-binding protein 8 family.</text>
</comment>
<dbReference type="InterPro" id="IPR050902">
    <property type="entry name" value="ABC_Transporter_SBP"/>
</dbReference>
<dbReference type="GO" id="GO:0071281">
    <property type="term" value="P:cellular response to iron ion"/>
    <property type="evidence" value="ECO:0007669"/>
    <property type="project" value="TreeGrafter"/>
</dbReference>
<evidence type="ECO:0000259" key="4">
    <source>
        <dbReference type="PROSITE" id="PS50983"/>
    </source>
</evidence>
<proteinExistence type="inferred from homology"/>
<dbReference type="Pfam" id="PF01497">
    <property type="entry name" value="Peripla_BP_2"/>
    <property type="match status" value="1"/>
</dbReference>
<feature type="signal peptide" evidence="3">
    <location>
        <begin position="1"/>
        <end position="21"/>
    </location>
</feature>
<reference evidence="5" key="2">
    <citation type="submission" date="2021-04" db="EMBL/GenBank/DDBJ databases">
        <authorList>
            <person name="Gilroy R."/>
        </authorList>
    </citation>
    <scope>NUCLEOTIDE SEQUENCE</scope>
    <source>
        <strain evidence="5">2239</strain>
    </source>
</reference>
<feature type="region of interest" description="Disordered" evidence="2">
    <location>
        <begin position="32"/>
        <end position="56"/>
    </location>
</feature>
<name>A0A9D1V3U5_9FIRM</name>
<sequence>MKKLLSLILALAMAASVAGCAAQPASGSVSAPASAPSSAVSAPAAEKPTTDPSGAEVNIPDEIGSVVVLAPSIAETLVALGCGDLIVGYDAQSVGLEGLPADVPTFDMMQPDMEQLAALKPDVLFVSNMTLYDQSNPYQQLMDLGVCVLCVPTADSIAAIQEDIAFIAAAMGKTAEGDALIVDMQAELDRISAIGATVTDKKSVYFEIGAAPSMYSFGTGVFLNEMIELIGAENVLADQEGWLAVEAETIVAADPDVILTNVNYIDDPVAEILGRSGWEGMSAVQNEQVFYIDNMASSLSNHNIVKALDQMAKAVYPELFSAE</sequence>
<comment type="caution">
    <text evidence="5">The sequence shown here is derived from an EMBL/GenBank/DDBJ whole genome shotgun (WGS) entry which is preliminary data.</text>
</comment>
<dbReference type="SUPFAM" id="SSF53807">
    <property type="entry name" value="Helical backbone' metal receptor"/>
    <property type="match status" value="1"/>
</dbReference>
<reference evidence="5" key="1">
    <citation type="journal article" date="2021" name="PeerJ">
        <title>Extensive microbial diversity within the chicken gut microbiome revealed by metagenomics and culture.</title>
        <authorList>
            <person name="Gilroy R."/>
            <person name="Ravi A."/>
            <person name="Getino M."/>
            <person name="Pursley I."/>
            <person name="Horton D.L."/>
            <person name="Alikhan N.F."/>
            <person name="Baker D."/>
            <person name="Gharbi K."/>
            <person name="Hall N."/>
            <person name="Watson M."/>
            <person name="Adriaenssens E.M."/>
            <person name="Foster-Nyarko E."/>
            <person name="Jarju S."/>
            <person name="Secka A."/>
            <person name="Antonio M."/>
            <person name="Oren A."/>
            <person name="Chaudhuri R.R."/>
            <person name="La Ragione R."/>
            <person name="Hildebrand F."/>
            <person name="Pallen M.J."/>
        </authorList>
    </citation>
    <scope>NUCLEOTIDE SEQUENCE</scope>
    <source>
        <strain evidence="5">2239</strain>
    </source>
</reference>
<feature type="chain" id="PRO_5039395725" evidence="3">
    <location>
        <begin position="22"/>
        <end position="323"/>
    </location>
</feature>
<evidence type="ECO:0000256" key="2">
    <source>
        <dbReference type="SAM" id="MobiDB-lite"/>
    </source>
</evidence>
<evidence type="ECO:0000256" key="3">
    <source>
        <dbReference type="SAM" id="SignalP"/>
    </source>
</evidence>
<gene>
    <name evidence="5" type="ORF">H9865_05685</name>
</gene>
<dbReference type="PROSITE" id="PS50983">
    <property type="entry name" value="FE_B12_PBP"/>
    <property type="match status" value="1"/>
</dbReference>
<evidence type="ECO:0000313" key="6">
    <source>
        <dbReference type="Proteomes" id="UP000824193"/>
    </source>
</evidence>
<dbReference type="AlphaFoldDB" id="A0A9D1V3U5"/>
<evidence type="ECO:0000256" key="1">
    <source>
        <dbReference type="ARBA" id="ARBA00008814"/>
    </source>
</evidence>
<dbReference type="InterPro" id="IPR002491">
    <property type="entry name" value="ABC_transptr_periplasmic_BD"/>
</dbReference>
<dbReference type="PANTHER" id="PTHR30535">
    <property type="entry name" value="VITAMIN B12-BINDING PROTEIN"/>
    <property type="match status" value="1"/>
</dbReference>
<dbReference type="PROSITE" id="PS51257">
    <property type="entry name" value="PROKAR_LIPOPROTEIN"/>
    <property type="match status" value="1"/>
</dbReference>